<keyword evidence="7" id="KW-0032">Aminotransferase</keyword>
<dbReference type="InterPro" id="IPR050571">
    <property type="entry name" value="Class-IV_PLP-Dep_Aminotrnsfr"/>
</dbReference>
<evidence type="ECO:0000256" key="6">
    <source>
        <dbReference type="SAM" id="MobiDB-lite"/>
    </source>
</evidence>
<sequence>MGPQDSATLIRPALGLGAWAYDRGEFVPATAPRLPLSTQGLHYGTGAFEGIRAHRSDAGVFLFRAHDHYQRLLRACRLLRITGIRHDAGELVDLTVELLRRNAHDTDAYVRPVAYKLSLLPGTPPGVSLRGVSDALSITTFGFPQTRAADGVRAVLSGWRRPAGDSLPAQAKITGGYATTALACDEARASGYDDAILLDRAGNVAEATTANVFAVIGGTLVTPPDTGDLLPGITRDTLITLCREAGTEVRERVLRPADLFTADEVFLSSTGNGVVPVTSLSGRDVGTGAVGPVTTRVRELYTEAVSSPGGAHPEWLTPVSSHATPTSGKQG</sequence>
<comment type="cofactor">
    <cofactor evidence="1 5">
        <name>pyridoxal 5'-phosphate</name>
        <dbReference type="ChEBI" id="CHEBI:597326"/>
    </cofactor>
</comment>
<organism evidence="7">
    <name type="scientific">Streptomyces cinnabarigriseus</name>
    <dbReference type="NCBI Taxonomy" id="319633"/>
    <lineage>
        <taxon>Bacteria</taxon>
        <taxon>Bacillati</taxon>
        <taxon>Actinomycetota</taxon>
        <taxon>Actinomycetes</taxon>
        <taxon>Kitasatosporales</taxon>
        <taxon>Streptomycetaceae</taxon>
        <taxon>Streptomyces</taxon>
    </lineage>
</organism>
<reference evidence="7" key="1">
    <citation type="submission" date="2010-08" db="EMBL/GenBank/DDBJ databases">
        <title>Mining the cinnabaramide biosynthetic pathway to generate novel proteasome inhibitors with improved bioactivity.</title>
        <authorList>
            <person name="Rachid S."/>
            <person name="Huo L."/>
            <person name="Stadler M."/>
            <person name="Bitzer J."/>
            <person name="Mueller R."/>
        </authorList>
    </citation>
    <scope>NUCLEOTIDE SEQUENCE</scope>
    <source>
        <strain evidence="7">JS360</strain>
    </source>
</reference>
<evidence type="ECO:0000256" key="4">
    <source>
        <dbReference type="RuleBase" id="RU004106"/>
    </source>
</evidence>
<name>F0V3Y0_9ACTN</name>
<dbReference type="EMBL" id="FR687018">
    <property type="protein sequence ID" value="CBW54663.1"/>
    <property type="molecule type" value="Genomic_DNA"/>
</dbReference>
<feature type="region of interest" description="Disordered" evidence="6">
    <location>
        <begin position="306"/>
        <end position="331"/>
    </location>
</feature>
<dbReference type="GO" id="GO:0008483">
    <property type="term" value="F:transaminase activity"/>
    <property type="evidence" value="ECO:0007669"/>
    <property type="project" value="UniProtKB-KW"/>
</dbReference>
<dbReference type="CDD" id="cd00449">
    <property type="entry name" value="PLPDE_IV"/>
    <property type="match status" value="1"/>
</dbReference>
<proteinExistence type="inferred from homology"/>
<feature type="compositionally biased region" description="Polar residues" evidence="6">
    <location>
        <begin position="318"/>
        <end position="331"/>
    </location>
</feature>
<dbReference type="Gene3D" id="3.20.10.10">
    <property type="entry name" value="D-amino Acid Aminotransferase, subunit A, domain 2"/>
    <property type="match status" value="1"/>
</dbReference>
<protein>
    <submittedName>
        <fullName evidence="7">L-amino acid aminotransferase</fullName>
    </submittedName>
</protein>
<dbReference type="InterPro" id="IPR036038">
    <property type="entry name" value="Aminotransferase-like"/>
</dbReference>
<dbReference type="InterPro" id="IPR018300">
    <property type="entry name" value="Aminotrans_IV_CS"/>
</dbReference>
<dbReference type="FunFam" id="3.20.10.10:FF:000002">
    <property type="entry name" value="D-alanine aminotransferase"/>
    <property type="match status" value="1"/>
</dbReference>
<dbReference type="InterPro" id="IPR043131">
    <property type="entry name" value="BCAT-like_N"/>
</dbReference>
<dbReference type="AlphaFoldDB" id="F0V3Y0"/>
<dbReference type="GO" id="GO:0008652">
    <property type="term" value="P:amino acid biosynthetic process"/>
    <property type="evidence" value="ECO:0007669"/>
    <property type="project" value="UniProtKB-ARBA"/>
</dbReference>
<dbReference type="Pfam" id="PF01063">
    <property type="entry name" value="Aminotran_4"/>
    <property type="match status" value="1"/>
</dbReference>
<keyword evidence="3 5" id="KW-0663">Pyridoxal phosphate</keyword>
<keyword evidence="7" id="KW-0808">Transferase</keyword>
<dbReference type="SUPFAM" id="SSF56752">
    <property type="entry name" value="D-aminoacid aminotransferase-like PLP-dependent enzymes"/>
    <property type="match status" value="1"/>
</dbReference>
<dbReference type="PANTHER" id="PTHR42743:SF4">
    <property type="entry name" value="BRANCHED-CHAIN-AMINO-ACID AMINOTRANSFERASE-RELATED"/>
    <property type="match status" value="1"/>
</dbReference>
<dbReference type="GO" id="GO:0046394">
    <property type="term" value="P:carboxylic acid biosynthetic process"/>
    <property type="evidence" value="ECO:0007669"/>
    <property type="project" value="UniProtKB-ARBA"/>
</dbReference>
<evidence type="ECO:0000256" key="3">
    <source>
        <dbReference type="ARBA" id="ARBA00022898"/>
    </source>
</evidence>
<dbReference type="InterPro" id="IPR043132">
    <property type="entry name" value="BCAT-like_C"/>
</dbReference>
<evidence type="ECO:0000256" key="2">
    <source>
        <dbReference type="ARBA" id="ARBA00009320"/>
    </source>
</evidence>
<dbReference type="PROSITE" id="PS00770">
    <property type="entry name" value="AA_TRANSFER_CLASS_4"/>
    <property type="match status" value="1"/>
</dbReference>
<evidence type="ECO:0000313" key="7">
    <source>
        <dbReference type="EMBL" id="CBW54663.1"/>
    </source>
</evidence>
<dbReference type="InterPro" id="IPR001544">
    <property type="entry name" value="Aminotrans_IV"/>
</dbReference>
<evidence type="ECO:0000256" key="5">
    <source>
        <dbReference type="RuleBase" id="RU004516"/>
    </source>
</evidence>
<comment type="similarity">
    <text evidence="2 4">Belongs to the class-IV pyridoxal-phosphate-dependent aminotransferase family.</text>
</comment>
<dbReference type="Gene3D" id="3.30.470.10">
    <property type="match status" value="1"/>
</dbReference>
<evidence type="ECO:0000256" key="1">
    <source>
        <dbReference type="ARBA" id="ARBA00001933"/>
    </source>
</evidence>
<accession>F0V3Y0</accession>
<dbReference type="PANTHER" id="PTHR42743">
    <property type="entry name" value="AMINO-ACID AMINOTRANSFERASE"/>
    <property type="match status" value="1"/>
</dbReference>